<feature type="domain" description="SANT" evidence="2">
    <location>
        <begin position="718"/>
        <end position="769"/>
    </location>
</feature>
<gene>
    <name evidence="3" type="ORF">GIB67_030260</name>
</gene>
<feature type="region of interest" description="Disordered" evidence="1">
    <location>
        <begin position="262"/>
        <end position="332"/>
    </location>
</feature>
<feature type="region of interest" description="Disordered" evidence="1">
    <location>
        <begin position="39"/>
        <end position="173"/>
    </location>
</feature>
<dbReference type="EMBL" id="JACGCM010001734">
    <property type="protein sequence ID" value="KAF6150459.1"/>
    <property type="molecule type" value="Genomic_DNA"/>
</dbReference>
<dbReference type="InterPro" id="IPR017884">
    <property type="entry name" value="SANT_dom"/>
</dbReference>
<dbReference type="InterPro" id="IPR001005">
    <property type="entry name" value="SANT/Myb"/>
</dbReference>
<feature type="compositionally biased region" description="Basic and acidic residues" evidence="1">
    <location>
        <begin position="121"/>
        <end position="131"/>
    </location>
</feature>
<keyword evidence="4" id="KW-1185">Reference proteome</keyword>
<name>A0A7J7M6E8_9MAGN</name>
<feature type="region of interest" description="Disordered" evidence="1">
    <location>
        <begin position="1020"/>
        <end position="1048"/>
    </location>
</feature>
<feature type="compositionally biased region" description="Polar residues" evidence="1">
    <location>
        <begin position="133"/>
        <end position="142"/>
    </location>
</feature>
<dbReference type="SUPFAM" id="SSF46689">
    <property type="entry name" value="Homeodomain-like"/>
    <property type="match status" value="2"/>
</dbReference>
<protein>
    <recommendedName>
        <fullName evidence="2">SANT domain-containing protein</fullName>
    </recommendedName>
</protein>
<reference evidence="3 4" key="1">
    <citation type="journal article" date="2020" name="IScience">
        <title>Genome Sequencing of the Endangered Kingdonia uniflora (Circaeasteraceae, Ranunculales) Reveals Potential Mechanisms of Evolutionary Specialization.</title>
        <authorList>
            <person name="Sun Y."/>
            <person name="Deng T."/>
            <person name="Zhang A."/>
            <person name="Moore M.J."/>
            <person name="Landis J.B."/>
            <person name="Lin N."/>
            <person name="Zhang H."/>
            <person name="Zhang X."/>
            <person name="Huang J."/>
            <person name="Zhang X."/>
            <person name="Sun H."/>
            <person name="Wang H."/>
        </authorList>
    </citation>
    <scope>NUCLEOTIDE SEQUENCE [LARGE SCALE GENOMIC DNA]</scope>
    <source>
        <strain evidence="3">TB1705</strain>
        <tissue evidence="3">Leaf</tissue>
    </source>
</reference>
<evidence type="ECO:0000313" key="4">
    <source>
        <dbReference type="Proteomes" id="UP000541444"/>
    </source>
</evidence>
<organism evidence="3 4">
    <name type="scientific">Kingdonia uniflora</name>
    <dbReference type="NCBI Taxonomy" id="39325"/>
    <lineage>
        <taxon>Eukaryota</taxon>
        <taxon>Viridiplantae</taxon>
        <taxon>Streptophyta</taxon>
        <taxon>Embryophyta</taxon>
        <taxon>Tracheophyta</taxon>
        <taxon>Spermatophyta</taxon>
        <taxon>Magnoliopsida</taxon>
        <taxon>Ranunculales</taxon>
        <taxon>Circaeasteraceae</taxon>
        <taxon>Kingdonia</taxon>
    </lineage>
</organism>
<feature type="compositionally biased region" description="Basic and acidic residues" evidence="1">
    <location>
        <begin position="144"/>
        <end position="154"/>
    </location>
</feature>
<dbReference type="Proteomes" id="UP000541444">
    <property type="component" value="Unassembled WGS sequence"/>
</dbReference>
<dbReference type="OrthoDB" id="10258692at2759"/>
<dbReference type="PROSITE" id="PS51293">
    <property type="entry name" value="SANT"/>
    <property type="match status" value="2"/>
</dbReference>
<dbReference type="Gene3D" id="1.20.58.1880">
    <property type="match status" value="1"/>
</dbReference>
<evidence type="ECO:0000259" key="2">
    <source>
        <dbReference type="PROSITE" id="PS51293"/>
    </source>
</evidence>
<dbReference type="InterPro" id="IPR009057">
    <property type="entry name" value="Homeodomain-like_sf"/>
</dbReference>
<feature type="compositionally biased region" description="Polar residues" evidence="1">
    <location>
        <begin position="1156"/>
        <end position="1177"/>
    </location>
</feature>
<feature type="compositionally biased region" description="Polar residues" evidence="1">
    <location>
        <begin position="307"/>
        <end position="326"/>
    </location>
</feature>
<feature type="domain" description="SANT" evidence="2">
    <location>
        <begin position="914"/>
        <end position="965"/>
    </location>
</feature>
<dbReference type="PANTHER" id="PTHR47340:SF1">
    <property type="entry name" value="DUPLICATED HOMEODOMAIN-LIKE SUPERFAMILY PROTEIN"/>
    <property type="match status" value="1"/>
</dbReference>
<feature type="region of interest" description="Disordered" evidence="1">
    <location>
        <begin position="1299"/>
        <end position="1319"/>
    </location>
</feature>
<dbReference type="Gene3D" id="1.10.10.60">
    <property type="entry name" value="Homeodomain-like"/>
    <property type="match status" value="1"/>
</dbReference>
<feature type="region of interest" description="Disordered" evidence="1">
    <location>
        <begin position="1130"/>
        <end position="1178"/>
    </location>
</feature>
<proteinExistence type="predicted"/>
<dbReference type="SMART" id="SM00717">
    <property type="entry name" value="SANT"/>
    <property type="match status" value="2"/>
</dbReference>
<dbReference type="Pfam" id="PF00249">
    <property type="entry name" value="Myb_DNA-binding"/>
    <property type="match status" value="2"/>
</dbReference>
<accession>A0A7J7M6E8</accession>
<feature type="region of interest" description="Disordered" evidence="1">
    <location>
        <begin position="185"/>
        <end position="238"/>
    </location>
</feature>
<evidence type="ECO:0000313" key="3">
    <source>
        <dbReference type="EMBL" id="KAF6150459.1"/>
    </source>
</evidence>
<dbReference type="PANTHER" id="PTHR47340">
    <property type="entry name" value="DUPLICATED HOMEODOMAIN-LIKE SUPERFAMILY PROTEIN"/>
    <property type="match status" value="1"/>
</dbReference>
<sequence>MPPEPLSWERKDFFKVKKYEERSESKTLGSVARWRDESSFNHGLWGGSDEVRRPIGDSRQSGYPVALEEPDNGFEPLRSSERMAEGESSSGLSSERKFEKNKQAFSQSWDIGDAGANLSGKHHELTPKRSVSDLLTYTSQNPDLKGHHDNKMDGVDGMGTGQRYCNGKDQSQSLSSIAWKRTTSLSSRGSGFSHSSSSRSMQVQSPSSGDAAVDGIIPSPLPFEDPSPRKKPRLGWGQGLAKYEKRKVEGSDETVSKSALVPCSNNTRLPSPSPRLTTLSECASPATTSSVACSSSPGLDEKPHMESANNDNGTSNLIISPAQGSRSNHDDLSVDQDQLELASITNLSSRLVDLLQAEDASSGDSNPVKINGMNKLLLLKSEFLKALEMTESEIDLSENELNQLVAETKVFQEADVNSKVFQKPPPLQLEASEELLEKVPSNDVLKEIGEDTKDDDIDSLGSATSKLVEPSSVEKKVFASDSSATLLALKPTFFSAEKKSSSISGDANGLHENSVTVTVCCSGEEEECTLNGRILTSNKVSARKASEVFNNLLPTDTSPTDPWGVISTLSQETNNFVKEKLKVYKGCVRFKEQALTLKFRALQYLWKEDLHFQSLKKYKAKSQKRIESSLRPSNCGYQKHRSAIRSRFTSPGGNLTLVPTPEAEEFTCKLLSDKQFRPCRDTLRMPTLMLGEKEKRLSRFANSNGLMEDPCAIEKERSMMNPWTPKEKDIFIEMLATFGKNFVKIASFLDHKTTADCVEFYYKNQKSESFEKIKKKPEQKQGRSFPSDIYLLPQGMTSAAKNWNREVNAASLDILGAASAMAARADARSALGGQLYNKKLLWGNENEVVAADALAGISGAISCEAMGSCVTSSLDPRDGCKKKFVTDQPLTPEVLQSIDDADEETCSDDSCGETDSVDWTDEEKSNFLVAVGSYGKDFGKIAQFVRTRSSDQCKIFFSKARKSLGLDMIHPGSGNDGTPVRDINGGRSDTEDACHLETESAICSTQSYSKMDLDPDPLSVSNRNPQALNPEEDETGMESIGKVDGGDPGELEVLPCDDAVMMGASLSSTHGVVVENSNLNAEADCIKEEKKEDQKFNPIEESRVELDVTPDDLAKGFKTELEQLQLVTSDSDYSSKLSPRCSEPDSNVKGVDPNPNLGSETSASRGNTNYQNSQPVSWEQKENYRLSVSNDSILWDSSENLQQVAVSSTLNFEEAKKKQQQKKPANTCIQQRLSGSKHLLNGAEKSQILRGFPLQVLHKRETNGSFRSNPYIVRDFYSEMNNGLGSPNTRAELPLHTKNHDQLSNSCSQSSSDTEEHTRRVGDVKLFGQILSHPSSSSQNQDPSSLQKQVLNTRESTSNLLNIPSKVSVSNYSTNLDNYPIRTHGFWDGNRIQTVPESALLMSKYPASFAADQQSLPAIIKRNDRNLGSVSVFPSPDLGLRDYRHVYRSYDAQQIQPLMTVDVFSELQKRKELASFQQQPRSVGGGILVGSGCTTGISDPVAAIKMHYAKQGGNTREDHSWRGDVGR</sequence>
<feature type="compositionally biased region" description="Polar residues" evidence="1">
    <location>
        <begin position="263"/>
        <end position="297"/>
    </location>
</feature>
<comment type="caution">
    <text evidence="3">The sequence shown here is derived from an EMBL/GenBank/DDBJ whole genome shotgun (WGS) entry which is preliminary data.</text>
</comment>
<evidence type="ECO:0000256" key="1">
    <source>
        <dbReference type="SAM" id="MobiDB-lite"/>
    </source>
</evidence>
<feature type="compositionally biased region" description="Low complexity" evidence="1">
    <location>
        <begin position="185"/>
        <end position="208"/>
    </location>
</feature>
<dbReference type="CDD" id="cd00167">
    <property type="entry name" value="SANT"/>
    <property type="match status" value="1"/>
</dbReference>